<comment type="subcellular location">
    <subcellularLocation>
        <location evidence="1">Cytoplasm</location>
    </subcellularLocation>
</comment>
<keyword evidence="5" id="KW-0805">Transcription regulation</keyword>
<evidence type="ECO:0000256" key="7">
    <source>
        <dbReference type="ARBA" id="ARBA00023159"/>
    </source>
</evidence>
<keyword evidence="8" id="KW-0804">Transcription</keyword>
<feature type="modified residue" description="4-aspartylphosphate" evidence="9">
    <location>
        <position position="54"/>
    </location>
</feature>
<keyword evidence="3 9" id="KW-0597">Phosphoprotein</keyword>
<protein>
    <submittedName>
        <fullName evidence="11">Response regulator</fullName>
    </submittedName>
</protein>
<dbReference type="PANTHER" id="PTHR45526:SF1">
    <property type="entry name" value="TRANSCRIPTIONAL REGULATORY PROTEIN DCUR-RELATED"/>
    <property type="match status" value="1"/>
</dbReference>
<dbReference type="InterPro" id="IPR051271">
    <property type="entry name" value="2C-system_Tx_regulators"/>
</dbReference>
<dbReference type="InterPro" id="IPR011006">
    <property type="entry name" value="CheY-like_superfamily"/>
</dbReference>
<proteinExistence type="predicted"/>
<evidence type="ECO:0000259" key="10">
    <source>
        <dbReference type="PROSITE" id="PS50110"/>
    </source>
</evidence>
<organism evidence="11 12">
    <name type="scientific">Bacillus thuringiensis</name>
    <dbReference type="NCBI Taxonomy" id="1428"/>
    <lineage>
        <taxon>Bacteria</taxon>
        <taxon>Bacillati</taxon>
        <taxon>Bacillota</taxon>
        <taxon>Bacilli</taxon>
        <taxon>Bacillales</taxon>
        <taxon>Bacillaceae</taxon>
        <taxon>Bacillus</taxon>
        <taxon>Bacillus cereus group</taxon>
    </lineage>
</organism>
<dbReference type="EMBL" id="CP021062">
    <property type="protein sequence ID" value="ARP61411.1"/>
    <property type="molecule type" value="Genomic_DNA"/>
</dbReference>
<feature type="domain" description="Response regulatory" evidence="10">
    <location>
        <begin position="3"/>
        <end position="119"/>
    </location>
</feature>
<evidence type="ECO:0000256" key="9">
    <source>
        <dbReference type="PROSITE-ProRule" id="PRU00169"/>
    </source>
</evidence>
<evidence type="ECO:0000256" key="8">
    <source>
        <dbReference type="ARBA" id="ARBA00023163"/>
    </source>
</evidence>
<dbReference type="GO" id="GO:0000156">
    <property type="term" value="F:phosphorelay response regulator activity"/>
    <property type="evidence" value="ECO:0007669"/>
    <property type="project" value="TreeGrafter"/>
</dbReference>
<reference evidence="11 12" key="1">
    <citation type="submission" date="2017-04" db="EMBL/GenBank/DDBJ databases">
        <title>Complete Genome Sequence of Bacillus thuringiensis type Strain ATCC 10792.</title>
        <authorList>
            <person name="Oh D.-H."/>
            <person name="Park B.-J."/>
            <person name="Shuai W."/>
            <person name="Chelliah R."/>
        </authorList>
    </citation>
    <scope>NUCLEOTIDE SEQUENCE [LARGE SCALE GENOMIC DNA]</scope>
    <source>
        <strain evidence="11 12">ATCC 10792</strain>
        <plasmid evidence="11 12">poh1</plasmid>
    </source>
</reference>
<keyword evidence="7" id="KW-0010">Activator</keyword>
<keyword evidence="6" id="KW-0238">DNA-binding</keyword>
<dbReference type="PIRSF" id="PIRSF006171">
    <property type="entry name" value="RR_citrat_malat"/>
    <property type="match status" value="1"/>
</dbReference>
<dbReference type="InterPro" id="IPR024187">
    <property type="entry name" value="Sig_transdc_resp-reg_cit/mal"/>
</dbReference>
<evidence type="ECO:0000256" key="4">
    <source>
        <dbReference type="ARBA" id="ARBA00023012"/>
    </source>
</evidence>
<evidence type="ECO:0000256" key="1">
    <source>
        <dbReference type="ARBA" id="ARBA00004496"/>
    </source>
</evidence>
<dbReference type="Proteomes" id="UP000194143">
    <property type="component" value="Plasmid poh1"/>
</dbReference>
<keyword evidence="12" id="KW-1185">Reference proteome</keyword>
<dbReference type="AlphaFoldDB" id="A0A1W6WY13"/>
<geneLocation type="plasmid" evidence="11 12">
    <name>poh1</name>
</geneLocation>
<gene>
    <name evidence="11" type="ORF">CAB88_30860</name>
</gene>
<dbReference type="GO" id="GO:0005737">
    <property type="term" value="C:cytoplasm"/>
    <property type="evidence" value="ECO:0007669"/>
    <property type="project" value="UniProtKB-SubCell"/>
</dbReference>
<dbReference type="SMART" id="SM00448">
    <property type="entry name" value="REC"/>
    <property type="match status" value="1"/>
</dbReference>
<evidence type="ECO:0000256" key="3">
    <source>
        <dbReference type="ARBA" id="ARBA00022553"/>
    </source>
</evidence>
<dbReference type="PANTHER" id="PTHR45526">
    <property type="entry name" value="TRANSCRIPTIONAL REGULATORY PROTEIN DPIA"/>
    <property type="match status" value="1"/>
</dbReference>
<name>A0A1W6WY13_BACTU</name>
<dbReference type="RefSeq" id="WP_000598509.1">
    <property type="nucleotide sequence ID" value="NZ_CP021062.1"/>
</dbReference>
<dbReference type="GO" id="GO:0003700">
    <property type="term" value="F:DNA-binding transcription factor activity"/>
    <property type="evidence" value="ECO:0007669"/>
    <property type="project" value="InterPro"/>
</dbReference>
<dbReference type="Pfam" id="PF00072">
    <property type="entry name" value="Response_reg"/>
    <property type="match status" value="1"/>
</dbReference>
<evidence type="ECO:0000256" key="5">
    <source>
        <dbReference type="ARBA" id="ARBA00023015"/>
    </source>
</evidence>
<evidence type="ECO:0000256" key="6">
    <source>
        <dbReference type="ARBA" id="ARBA00023125"/>
    </source>
</evidence>
<evidence type="ECO:0000313" key="12">
    <source>
        <dbReference type="Proteomes" id="UP000194143"/>
    </source>
</evidence>
<accession>A0A1W6WY13</accession>
<dbReference type="Gene3D" id="3.40.50.2300">
    <property type="match status" value="1"/>
</dbReference>
<evidence type="ECO:0000313" key="11">
    <source>
        <dbReference type="EMBL" id="ARP61411.1"/>
    </source>
</evidence>
<sequence>MIKVIIVEDDPMVAMINQQFIGRFKGLRIIASVGNIGELWNIINKNVPDLILLDVYLPGETGIDFLQTVRQKQLSIPIIMITAAHDIPTIKKSLEYGVIDFLIKPFSYERFELAIENFLQYHSLTTKLEETDQDTLDQILIKERVPSLVNPACKELSSKISKGLSKITLKKILHVIVKQEGYFSTEDITKKVDLSRVSTKKYLLFLNEIGYLSEELKYLAVGRPITVFHVVPEKEHLITSFK</sequence>
<keyword evidence="2" id="KW-0963">Cytoplasm</keyword>
<keyword evidence="11" id="KW-0614">Plasmid</keyword>
<evidence type="ECO:0000256" key="2">
    <source>
        <dbReference type="ARBA" id="ARBA00022490"/>
    </source>
</evidence>
<dbReference type="SUPFAM" id="SSF52172">
    <property type="entry name" value="CheY-like"/>
    <property type="match status" value="1"/>
</dbReference>
<dbReference type="SMR" id="A0A1W6WY13"/>
<dbReference type="InterPro" id="IPR001789">
    <property type="entry name" value="Sig_transdc_resp-reg_receiver"/>
</dbReference>
<keyword evidence="4" id="KW-0902">Two-component regulatory system</keyword>
<dbReference type="GeneID" id="67469923"/>
<dbReference type="PROSITE" id="PS50110">
    <property type="entry name" value="RESPONSE_REGULATORY"/>
    <property type="match status" value="1"/>
</dbReference>
<dbReference type="GO" id="GO:0003677">
    <property type="term" value="F:DNA binding"/>
    <property type="evidence" value="ECO:0007669"/>
    <property type="project" value="UniProtKB-KW"/>
</dbReference>